<reference evidence="2" key="3">
    <citation type="journal article" date="2000" name="Genome Res.">
        <title>RIKEN integrated sequence analysis (RISA) system--384-format sequencing pipeline with 384 multicapillary sequencer.</title>
        <authorList>
            <person name="Shibata K."/>
            <person name="Itoh M."/>
            <person name="Aizawa K."/>
            <person name="Nagaoka S."/>
            <person name="Sasaki N."/>
            <person name="Carninci P."/>
            <person name="Konno H."/>
            <person name="Akiyama J."/>
            <person name="Nishi K."/>
            <person name="Kitsunai T."/>
            <person name="Tashiro H."/>
            <person name="Itoh M."/>
            <person name="Sumi N."/>
            <person name="Ishii Y."/>
            <person name="Nakamura S."/>
            <person name="Hazama M."/>
            <person name="Nishine T."/>
            <person name="Harada A."/>
            <person name="Yamamoto R."/>
            <person name="Matsumoto H."/>
            <person name="Sakaguchi S."/>
            <person name="Ikegami T."/>
            <person name="Kashiwagi K."/>
            <person name="Fujiwake S."/>
            <person name="Inoue K."/>
            <person name="Togawa Y."/>
            <person name="Izawa M."/>
            <person name="Ohara E."/>
            <person name="Watahiki M."/>
            <person name="Yoneda Y."/>
            <person name="Ishikawa T."/>
            <person name="Ozawa K."/>
            <person name="Tanaka T."/>
            <person name="Matsuura S."/>
            <person name="Kawai J."/>
            <person name="Okazaki Y."/>
            <person name="Muramatsu M."/>
            <person name="Inoue Y."/>
            <person name="Kira A."/>
            <person name="Hayashizaki Y."/>
        </authorList>
    </citation>
    <scope>NUCLEOTIDE SEQUENCE</scope>
    <source>
        <strain evidence="2">NOD</strain>
    </source>
</reference>
<dbReference type="AlphaFoldDB" id="Q3U298"/>
<evidence type="ECO:0000313" key="3">
    <source>
        <dbReference type="MGI" id="MGI:3704321"/>
    </source>
</evidence>
<dbReference type="MGI" id="MGI:3704321">
    <property type="gene designation" value="Gm10627"/>
</dbReference>
<evidence type="ECO:0000313" key="2">
    <source>
        <dbReference type="EMBL" id="BAE33244.1"/>
    </source>
</evidence>
<reference evidence="2" key="5">
    <citation type="journal article" date="2002" name="Nature">
        <title>Analysis of the mouse transcriptome based on functional annotation of 60,770 full-length cDNAs.</title>
        <authorList>
            <consortium name="The FANTOM Consortium and the RIKEN Genome Exploration Research Group Phase I and II Team"/>
        </authorList>
    </citation>
    <scope>NUCLEOTIDE SEQUENCE</scope>
    <source>
        <strain evidence="2">NOD</strain>
    </source>
</reference>
<feature type="compositionally biased region" description="Polar residues" evidence="1">
    <location>
        <begin position="23"/>
        <end position="33"/>
    </location>
</feature>
<dbReference type="EMBL" id="AK155400">
    <property type="protein sequence ID" value="BAE33244.1"/>
    <property type="molecule type" value="mRNA"/>
</dbReference>
<gene>
    <name evidence="3" type="primary">Gm10627</name>
    <name evidence="3" type="synonym">Cog8</name>
</gene>
<evidence type="ECO:0000256" key="1">
    <source>
        <dbReference type="SAM" id="MobiDB-lite"/>
    </source>
</evidence>
<reference evidence="2" key="6">
    <citation type="submission" date="2004-03" db="EMBL/GenBank/DDBJ databases">
        <authorList>
            <person name="Arakawa T."/>
            <person name="Carninci P."/>
            <person name="Fukuda S."/>
            <person name="Hashizume W."/>
            <person name="Hayashida K."/>
            <person name="Hori F."/>
            <person name="Iida J."/>
            <person name="Imamura K."/>
            <person name="Imotani K."/>
            <person name="Itoh M."/>
            <person name="Kanagawa S."/>
            <person name="Kawai J."/>
            <person name="Kojima M."/>
            <person name="Konno H."/>
            <person name="Murata M."/>
            <person name="Nakamura M."/>
            <person name="Ninomiya N."/>
            <person name="Nishiyori H."/>
            <person name="Nomura K."/>
            <person name="Ohno M."/>
            <person name="Sakazume N."/>
            <person name="Sano H."/>
            <person name="Sasaki D."/>
            <person name="Shibata K."/>
            <person name="Shiraki T."/>
            <person name="Tagami M."/>
            <person name="Tagami Y."/>
            <person name="Waki K."/>
            <person name="Watahiki A."/>
            <person name="Muramatsu M."/>
            <person name="Hayashizaki Y."/>
        </authorList>
    </citation>
    <scope>NUCLEOTIDE SEQUENCE</scope>
    <source>
        <strain evidence="2">NOD</strain>
    </source>
</reference>
<reference evidence="2" key="1">
    <citation type="journal article" date="1999" name="Methods Enzymol.">
        <title>High-efficiency full-length cDNA cloning.</title>
        <authorList>
            <person name="Carninci P."/>
            <person name="Hayashizaki Y."/>
        </authorList>
    </citation>
    <scope>NUCLEOTIDE SEQUENCE</scope>
    <source>
        <strain evidence="2">NOD</strain>
    </source>
</reference>
<proteinExistence type="evidence at transcript level"/>
<sequence length="148" mass="15179">MARGDAAALPSASAKDAGKRSSRVTSGRPSSGTAGEWRQLSVVLKLQIPQGPRYPGQSNCTHLPAAEARTLRAAPQAAGRGHCLWLLPHSVARLAAAPPPRAPEAAAPLVPSSLLQAPCSAAPQGALELGPRCPAPAPAHLNRKLFLS</sequence>
<reference evidence="2" key="8">
    <citation type="journal article" date="2005" name="Science">
        <title>Antisense Transcription in the Mammalian Transcriptome.</title>
        <authorList>
            <consortium name="RIKEN Genome Exploration Research Group and Genome Science Group (Genome Network Project Core Group) and the FANTOM Consortium"/>
        </authorList>
    </citation>
    <scope>NUCLEOTIDE SEQUENCE</scope>
    <source>
        <strain evidence="2">NOD</strain>
    </source>
</reference>
<reference evidence="2" key="4">
    <citation type="journal article" date="2001" name="Nature">
        <title>Functional annotation of a full-length mouse cDNA collection.</title>
        <authorList>
            <consortium name="The RIKEN Genome Exploration Research Group Phase II Team and the FANTOM Consortium"/>
        </authorList>
    </citation>
    <scope>NUCLEOTIDE SEQUENCE</scope>
    <source>
        <strain evidence="2">NOD</strain>
    </source>
</reference>
<organism evidence="2">
    <name type="scientific">Mus musculus</name>
    <name type="common">Mouse</name>
    <dbReference type="NCBI Taxonomy" id="10090"/>
    <lineage>
        <taxon>Eukaryota</taxon>
        <taxon>Metazoa</taxon>
        <taxon>Chordata</taxon>
        <taxon>Craniata</taxon>
        <taxon>Vertebrata</taxon>
        <taxon>Euteleostomi</taxon>
        <taxon>Mammalia</taxon>
        <taxon>Eutheria</taxon>
        <taxon>Euarchontoglires</taxon>
        <taxon>Glires</taxon>
        <taxon>Rodentia</taxon>
        <taxon>Myomorpha</taxon>
        <taxon>Muroidea</taxon>
        <taxon>Muridae</taxon>
        <taxon>Murinae</taxon>
        <taxon>Mus</taxon>
        <taxon>Mus</taxon>
    </lineage>
</organism>
<accession>Q3U298</accession>
<reference evidence="2" key="7">
    <citation type="journal article" date="2005" name="Science">
        <title>The Transcriptional Landscape of the Mammalian Genome.</title>
        <authorList>
            <consortium name="The FANTOM Consortium"/>
            <consortium name="Riken Genome Exploration Research Group and Genome Science Group (Genome Network Project Core Group)"/>
        </authorList>
    </citation>
    <scope>NUCLEOTIDE SEQUENCE</scope>
    <source>
        <strain evidence="2">NOD</strain>
    </source>
</reference>
<reference evidence="2" key="2">
    <citation type="journal article" date="2000" name="Genome Res.">
        <title>Normalization and subtraction of cap-trapper-selected cDNAs to prepare full-length cDNA libraries for rapid discovery of new genes.</title>
        <authorList>
            <person name="Carninci P."/>
            <person name="Shibata Y."/>
            <person name="Hayatsu N."/>
            <person name="Sugahara Y."/>
            <person name="Shibata K."/>
            <person name="Itoh M."/>
            <person name="Konno H."/>
            <person name="Okazaki Y."/>
            <person name="Muramatsu M."/>
            <person name="Hayashizaki Y."/>
        </authorList>
    </citation>
    <scope>NUCLEOTIDE SEQUENCE</scope>
    <source>
        <strain evidence="2">NOD</strain>
    </source>
</reference>
<dbReference type="AGR" id="MGI:3704321"/>
<name>Q3U298_MOUSE</name>
<protein>
    <submittedName>
        <fullName evidence="2">Uncharacterized protein</fullName>
    </submittedName>
</protein>
<feature type="compositionally biased region" description="Low complexity" evidence="1">
    <location>
        <begin position="1"/>
        <end position="15"/>
    </location>
</feature>
<feature type="region of interest" description="Disordered" evidence="1">
    <location>
        <begin position="1"/>
        <end position="36"/>
    </location>
</feature>